<keyword evidence="2" id="KW-1185">Reference proteome</keyword>
<name>A0A2Z6RS43_9GLOM</name>
<gene>
    <name evidence="1" type="ORF">RclHR1_03640005</name>
</gene>
<evidence type="ECO:0000313" key="2">
    <source>
        <dbReference type="Proteomes" id="UP000247702"/>
    </source>
</evidence>
<sequence>MEEQMLQYLASALLFNGMVGTARAFNWTRNWKVNEEESKFIRNRLLQPNVPFSGNLLDPVIKKFIKMGP</sequence>
<evidence type="ECO:0000313" key="1">
    <source>
        <dbReference type="EMBL" id="GBB99809.1"/>
    </source>
</evidence>
<protein>
    <submittedName>
        <fullName evidence="1">Uncharacterized protein</fullName>
    </submittedName>
</protein>
<reference evidence="1 2" key="1">
    <citation type="submission" date="2017-11" db="EMBL/GenBank/DDBJ databases">
        <title>The genome of Rhizophagus clarus HR1 reveals common genetic basis of auxotrophy among arbuscular mycorrhizal fungi.</title>
        <authorList>
            <person name="Kobayashi Y."/>
        </authorList>
    </citation>
    <scope>NUCLEOTIDE SEQUENCE [LARGE SCALE GENOMIC DNA]</scope>
    <source>
        <strain evidence="1 2">HR1</strain>
    </source>
</reference>
<dbReference type="STRING" id="94130.A0A2Z6RS43"/>
<accession>A0A2Z6RS43</accession>
<dbReference type="EMBL" id="BEXD01002935">
    <property type="protein sequence ID" value="GBB99809.1"/>
    <property type="molecule type" value="Genomic_DNA"/>
</dbReference>
<dbReference type="Proteomes" id="UP000247702">
    <property type="component" value="Unassembled WGS sequence"/>
</dbReference>
<proteinExistence type="predicted"/>
<comment type="caution">
    <text evidence="1">The sequence shown here is derived from an EMBL/GenBank/DDBJ whole genome shotgun (WGS) entry which is preliminary data.</text>
</comment>
<dbReference type="AlphaFoldDB" id="A0A2Z6RS43"/>
<organism evidence="1 2">
    <name type="scientific">Rhizophagus clarus</name>
    <dbReference type="NCBI Taxonomy" id="94130"/>
    <lineage>
        <taxon>Eukaryota</taxon>
        <taxon>Fungi</taxon>
        <taxon>Fungi incertae sedis</taxon>
        <taxon>Mucoromycota</taxon>
        <taxon>Glomeromycotina</taxon>
        <taxon>Glomeromycetes</taxon>
        <taxon>Glomerales</taxon>
        <taxon>Glomeraceae</taxon>
        <taxon>Rhizophagus</taxon>
    </lineage>
</organism>